<evidence type="ECO:0000256" key="1">
    <source>
        <dbReference type="SAM" id="MobiDB-lite"/>
    </source>
</evidence>
<evidence type="ECO:0008006" key="5">
    <source>
        <dbReference type="Google" id="ProtNLM"/>
    </source>
</evidence>
<evidence type="ECO:0000256" key="2">
    <source>
        <dbReference type="SAM" id="SignalP"/>
    </source>
</evidence>
<keyword evidence="2" id="KW-0732">Signal</keyword>
<name>A0ABY4ISL7_9MICO</name>
<evidence type="ECO:0000313" key="4">
    <source>
        <dbReference type="Proteomes" id="UP000831963"/>
    </source>
</evidence>
<proteinExistence type="predicted"/>
<organism evidence="3 4">
    <name type="scientific">Microbacterium galbinum</name>
    <dbReference type="NCBI Taxonomy" id="2851646"/>
    <lineage>
        <taxon>Bacteria</taxon>
        <taxon>Bacillati</taxon>
        <taxon>Actinomycetota</taxon>
        <taxon>Actinomycetes</taxon>
        <taxon>Micrococcales</taxon>
        <taxon>Microbacteriaceae</taxon>
        <taxon>Microbacterium</taxon>
    </lineage>
</organism>
<sequence length="198" mass="20302">MKARSVAAVAALLLIAGLTGCGAASDGDGGSSASPSPSESESPTESASASPTPSPTPTAAAVALPTDCRAILSEDVLSQLGETPLNDAAFGPSGVGPNGTLTCIWRDPGADTTGLVTTIERMNRGPALDLLNDLADTEGFSCFTPDGGTRCEKTWQNEQYPVTDGRTLFWLDDILIDTQYSNLAPTGYTASIIASIFD</sequence>
<dbReference type="PROSITE" id="PS51257">
    <property type="entry name" value="PROKAR_LIPOPROTEIN"/>
    <property type="match status" value="1"/>
</dbReference>
<dbReference type="RefSeq" id="WP_247955697.1">
    <property type="nucleotide sequence ID" value="NZ_CP078077.1"/>
</dbReference>
<protein>
    <recommendedName>
        <fullName evidence="5">DUF3558 domain-containing protein</fullName>
    </recommendedName>
</protein>
<dbReference type="EMBL" id="CP078077">
    <property type="protein sequence ID" value="UPL14901.1"/>
    <property type="molecule type" value="Genomic_DNA"/>
</dbReference>
<feature type="region of interest" description="Disordered" evidence="1">
    <location>
        <begin position="24"/>
        <end position="60"/>
    </location>
</feature>
<accession>A0ABY4ISL7</accession>
<reference evidence="3 4" key="1">
    <citation type="submission" date="2021-06" db="EMBL/GenBank/DDBJ databases">
        <title>Genome-based taxonomic framework of Microbacterium strains isolated from marine environment, the description of four new species and reclassification of four preexisting species.</title>
        <authorList>
            <person name="Lee S.D."/>
            <person name="Kim S.-M."/>
            <person name="Byeon Y.-S."/>
            <person name="Yang H.L."/>
            <person name="Kim I.S."/>
        </authorList>
    </citation>
    <scope>NUCLEOTIDE SEQUENCE [LARGE SCALE GENOMIC DNA]</scope>
    <source>
        <strain evidence="3 4">SSW1-36</strain>
    </source>
</reference>
<dbReference type="Proteomes" id="UP000831963">
    <property type="component" value="Chromosome"/>
</dbReference>
<keyword evidence="4" id="KW-1185">Reference proteome</keyword>
<feature type="signal peptide" evidence="2">
    <location>
        <begin position="1"/>
        <end position="23"/>
    </location>
</feature>
<evidence type="ECO:0000313" key="3">
    <source>
        <dbReference type="EMBL" id="UPL14901.1"/>
    </source>
</evidence>
<gene>
    <name evidence="3" type="ORF">KV396_10575</name>
</gene>
<feature type="chain" id="PRO_5046132333" description="DUF3558 domain-containing protein" evidence="2">
    <location>
        <begin position="24"/>
        <end position="198"/>
    </location>
</feature>